<name>A0A830HLG6_9CHLO</name>
<dbReference type="PROSITE" id="PS00329">
    <property type="entry name" value="HSP70_2"/>
    <property type="match status" value="1"/>
</dbReference>
<dbReference type="EMBL" id="BNJQ01000019">
    <property type="protein sequence ID" value="GHP08024.1"/>
    <property type="molecule type" value="Genomic_DNA"/>
</dbReference>
<dbReference type="GO" id="GO:0005524">
    <property type="term" value="F:ATP binding"/>
    <property type="evidence" value="ECO:0007669"/>
    <property type="project" value="UniProtKB-KW"/>
</dbReference>
<dbReference type="Gene3D" id="3.30.420.40">
    <property type="match status" value="2"/>
</dbReference>
<comment type="caution">
    <text evidence="7">The sequence shown here is derived from an EMBL/GenBank/DDBJ whole genome shotgun (WGS) entry which is preliminary data.</text>
</comment>
<evidence type="ECO:0000256" key="6">
    <source>
        <dbReference type="SAM" id="MobiDB-lite"/>
    </source>
</evidence>
<dbReference type="PRINTS" id="PR00301">
    <property type="entry name" value="HEATSHOCK70"/>
</dbReference>
<evidence type="ECO:0000256" key="5">
    <source>
        <dbReference type="SAM" id="Coils"/>
    </source>
</evidence>
<dbReference type="InterPro" id="IPR013126">
    <property type="entry name" value="Hsp_70_fam"/>
</dbReference>
<keyword evidence="8" id="KW-1185">Reference proteome</keyword>
<dbReference type="Proteomes" id="UP000660262">
    <property type="component" value="Unassembled WGS sequence"/>
</dbReference>
<evidence type="ECO:0000256" key="3">
    <source>
        <dbReference type="ARBA" id="ARBA00022840"/>
    </source>
</evidence>
<feature type="compositionally biased region" description="Acidic residues" evidence="6">
    <location>
        <begin position="692"/>
        <end position="705"/>
    </location>
</feature>
<dbReference type="FunFam" id="3.30.420.40:FF:000720">
    <property type="entry name" value="Endoplasmic reticulum chaperone BiP"/>
    <property type="match status" value="1"/>
</dbReference>
<dbReference type="InterPro" id="IPR029048">
    <property type="entry name" value="HSP70_C_sf"/>
</dbReference>
<dbReference type="SUPFAM" id="SSF100920">
    <property type="entry name" value="Heat shock protein 70kD (HSP70), peptide-binding domain"/>
    <property type="match status" value="1"/>
</dbReference>
<feature type="region of interest" description="Disordered" evidence="6">
    <location>
        <begin position="682"/>
        <end position="705"/>
    </location>
</feature>
<evidence type="ECO:0000256" key="4">
    <source>
        <dbReference type="RuleBase" id="RU003322"/>
    </source>
</evidence>
<dbReference type="CDD" id="cd10241">
    <property type="entry name" value="ASKHA_NBD_HSP70_BiP"/>
    <property type="match status" value="1"/>
</dbReference>
<dbReference type="PROSITE" id="PS00297">
    <property type="entry name" value="HSP70_1"/>
    <property type="match status" value="1"/>
</dbReference>
<gene>
    <name evidence="7" type="ORF">PPROV_000676600</name>
</gene>
<sequence>MMRQQSLPPEPSFSLCVGGPYAHPFLPPPPDRSHVHSRLLSVRMKMMKYFMLSCLLVGLSLSMFTMADDSDSDSLGTTIGIDLGTTYSCVGVYKNGKVEIIANDQGNRITPSQVAFTPEGERLIGDAAKNQGTTNPENTVYDAKRLIGRKFSDSSVQKDAKLVPFKITNKDGKPYIQVSVKGDKKSFSPEEISAMVLVKMKETAEAFLGKDVKNAVVTVPAYFNDAQRQATKDAGVIAGLNVARIINEPTAAAIAYGLDKKGGEKNILVFDLGGGTFDVSVLTIDNGVFEVVSTNGDTHLGGEDFDQRVMEYFLKLIKRKYSKDVSTDKRALQKLRRECERAKRALSTQHQVRVEIENLVDGVDLSEPLTRARFEELNSDLFKKTMTPVRKAMEDATFDKKDIDEIVLVGGSTRIPKVQELIKEYFNGKEPSKGVNPDEAVAFGAAVQGGILSGEGGDETKDILLLDVAPLTQGIETVGGVMTKLIPRNTVIPTKKSQTFTTYQDNQQTVSIQVFEGERAMTKDNHLLGKFELTQIPPAARGVPQIEVSFEVDANGILQVSASDKGTGKSEKITITNDKGRLSQEEIERMVQEAEEFAEEDAALKKKIDARNSLESTAYSLKSQVEDEEKLGSKLEEDDKTAILDAVKDALEVVESDDADADALEEALKTLQGVSNPIISKVYGDQGMGGEGGEEEEAEDEHDEL</sequence>
<keyword evidence="5" id="KW-0175">Coiled coil</keyword>
<dbReference type="GO" id="GO:0140662">
    <property type="term" value="F:ATP-dependent protein folding chaperone"/>
    <property type="evidence" value="ECO:0007669"/>
    <property type="project" value="InterPro"/>
</dbReference>
<keyword evidence="1 4" id="KW-0547">Nucleotide-binding</keyword>
<keyword evidence="2" id="KW-0256">Endoplasmic reticulum</keyword>
<evidence type="ECO:0000256" key="2">
    <source>
        <dbReference type="ARBA" id="ARBA00022824"/>
    </source>
</evidence>
<dbReference type="SUPFAM" id="SSF100934">
    <property type="entry name" value="Heat shock protein 70kD (HSP70), C-terminal subdomain"/>
    <property type="match status" value="1"/>
</dbReference>
<dbReference type="NCBIfam" id="NF001413">
    <property type="entry name" value="PRK00290.1"/>
    <property type="match status" value="1"/>
</dbReference>
<dbReference type="Gene3D" id="2.60.34.10">
    <property type="entry name" value="Substrate Binding Domain Of DNAk, Chain A, domain 1"/>
    <property type="match status" value="1"/>
</dbReference>
<dbReference type="PANTHER" id="PTHR19375">
    <property type="entry name" value="HEAT SHOCK PROTEIN 70KDA"/>
    <property type="match status" value="1"/>
</dbReference>
<dbReference type="Gene3D" id="1.20.1270.10">
    <property type="match status" value="1"/>
</dbReference>
<reference evidence="7" key="1">
    <citation type="submission" date="2020-10" db="EMBL/GenBank/DDBJ databases">
        <title>Unveiling of a novel bifunctional photoreceptor, Dualchrome1, isolated from a cosmopolitan green alga.</title>
        <authorList>
            <person name="Suzuki S."/>
            <person name="Kawachi M."/>
        </authorList>
    </citation>
    <scope>NUCLEOTIDE SEQUENCE</scope>
    <source>
        <strain evidence="7">NIES 2893</strain>
    </source>
</reference>
<comment type="similarity">
    <text evidence="4">Belongs to the heat shock protein 70 family.</text>
</comment>
<dbReference type="PROSITE" id="PS01036">
    <property type="entry name" value="HSP70_3"/>
    <property type="match status" value="1"/>
</dbReference>
<feature type="coiled-coil region" evidence="5">
    <location>
        <begin position="325"/>
        <end position="352"/>
    </location>
</feature>
<dbReference type="InterPro" id="IPR042050">
    <property type="entry name" value="BIP_NBD"/>
</dbReference>
<dbReference type="Gene3D" id="3.90.640.10">
    <property type="entry name" value="Actin, Chain A, domain 4"/>
    <property type="match status" value="1"/>
</dbReference>
<evidence type="ECO:0000313" key="7">
    <source>
        <dbReference type="EMBL" id="GHP08024.1"/>
    </source>
</evidence>
<evidence type="ECO:0000256" key="1">
    <source>
        <dbReference type="ARBA" id="ARBA00022741"/>
    </source>
</evidence>
<dbReference type="Pfam" id="PF00012">
    <property type="entry name" value="HSP70"/>
    <property type="match status" value="1"/>
</dbReference>
<accession>A0A830HLG6</accession>
<dbReference type="InterPro" id="IPR029047">
    <property type="entry name" value="HSP70_peptide-bd_sf"/>
</dbReference>
<dbReference type="InterPro" id="IPR018181">
    <property type="entry name" value="Heat_shock_70_CS"/>
</dbReference>
<evidence type="ECO:0000313" key="8">
    <source>
        <dbReference type="Proteomes" id="UP000660262"/>
    </source>
</evidence>
<protein>
    <submittedName>
        <fullName evidence="7">Luminal-binding protein</fullName>
    </submittedName>
</protein>
<dbReference type="SUPFAM" id="SSF53067">
    <property type="entry name" value="Actin-like ATPase domain"/>
    <property type="match status" value="2"/>
</dbReference>
<dbReference type="AlphaFoldDB" id="A0A830HLG6"/>
<keyword evidence="3 4" id="KW-0067">ATP-binding</keyword>
<dbReference type="InterPro" id="IPR043129">
    <property type="entry name" value="ATPase_NBD"/>
</dbReference>
<dbReference type="FunFam" id="3.90.640.10:FF:000002">
    <property type="entry name" value="Heat shock 70 kDa"/>
    <property type="match status" value="1"/>
</dbReference>
<organism evidence="7 8">
    <name type="scientific">Pycnococcus provasolii</name>
    <dbReference type="NCBI Taxonomy" id="41880"/>
    <lineage>
        <taxon>Eukaryota</taxon>
        <taxon>Viridiplantae</taxon>
        <taxon>Chlorophyta</taxon>
        <taxon>Pseudoscourfieldiophyceae</taxon>
        <taxon>Pseudoscourfieldiales</taxon>
        <taxon>Pycnococcaceae</taxon>
        <taxon>Pycnococcus</taxon>
    </lineage>
</organism>
<dbReference type="FunFam" id="2.60.34.10:FF:000002">
    <property type="entry name" value="Heat shock 70 kDa"/>
    <property type="match status" value="1"/>
</dbReference>
<proteinExistence type="inferred from homology"/>
<dbReference type="OrthoDB" id="2401965at2759"/>